<comment type="PTM">
    <text evidence="8 9">An intermediate of this reaction is the autophosphorylated ppk in which a phosphate is covalently linked to a histidine residue through a N-P bond.</text>
</comment>
<dbReference type="InterPro" id="IPR024953">
    <property type="entry name" value="PP_kinase_middle"/>
</dbReference>
<evidence type="ECO:0000256" key="9">
    <source>
        <dbReference type="RuleBase" id="RU003800"/>
    </source>
</evidence>
<reference evidence="12" key="1">
    <citation type="submission" date="2021-05" db="EMBL/GenBank/DDBJ databases">
        <authorList>
            <person name="Pietrasiak N."/>
            <person name="Ward R."/>
            <person name="Stajich J.E."/>
            <person name="Kurbessoian T."/>
        </authorList>
    </citation>
    <scope>NUCLEOTIDE SEQUENCE</scope>
    <source>
        <strain evidence="12">UHER 2000/2452</strain>
    </source>
</reference>
<dbReference type="Pfam" id="PF13090">
    <property type="entry name" value="PP_kinase_C"/>
    <property type="match status" value="1"/>
</dbReference>
<dbReference type="Gene3D" id="3.30.1840.10">
    <property type="entry name" value="Polyphosphate kinase middle domain"/>
    <property type="match status" value="1"/>
</dbReference>
<feature type="binding site" evidence="8">
    <location>
        <position position="57"/>
    </location>
    <ligand>
        <name>ATP</name>
        <dbReference type="ChEBI" id="CHEBI:30616"/>
    </ligand>
</feature>
<dbReference type="Pfam" id="PF02503">
    <property type="entry name" value="PP_kinase"/>
    <property type="match status" value="1"/>
</dbReference>
<dbReference type="CDD" id="cd09165">
    <property type="entry name" value="PLDc_PaPPK1_C1_like"/>
    <property type="match status" value="1"/>
</dbReference>
<proteinExistence type="inferred from homology"/>
<dbReference type="InterPro" id="IPR025200">
    <property type="entry name" value="PPK_C_dom2"/>
</dbReference>
<evidence type="ECO:0000256" key="5">
    <source>
        <dbReference type="ARBA" id="ARBA00022777"/>
    </source>
</evidence>
<dbReference type="PANTHER" id="PTHR30218">
    <property type="entry name" value="POLYPHOSPHATE KINASE"/>
    <property type="match status" value="1"/>
</dbReference>
<evidence type="ECO:0000256" key="4">
    <source>
        <dbReference type="ARBA" id="ARBA00022741"/>
    </source>
</evidence>
<feature type="binding site" evidence="8">
    <location>
        <position position="429"/>
    </location>
    <ligand>
        <name>Mg(2+)</name>
        <dbReference type="ChEBI" id="CHEBI:18420"/>
    </ligand>
</feature>
<keyword evidence="6 8" id="KW-0067">ATP-binding</keyword>
<feature type="domain" description="PLD phosphodiesterase" evidence="11">
    <location>
        <begin position="611"/>
        <end position="641"/>
    </location>
</feature>
<feature type="compositionally biased region" description="Basic and acidic residues" evidence="10">
    <location>
        <begin position="688"/>
        <end position="707"/>
    </location>
</feature>
<accession>A0A951QFP9</accession>
<dbReference type="Proteomes" id="UP000757435">
    <property type="component" value="Unassembled WGS sequence"/>
</dbReference>
<dbReference type="InterPro" id="IPR036832">
    <property type="entry name" value="PPK_N_dom_sf"/>
</dbReference>
<dbReference type="Pfam" id="PF17941">
    <property type="entry name" value="PP_kinase_C_1"/>
    <property type="match status" value="1"/>
</dbReference>
<dbReference type="Gene3D" id="1.20.58.310">
    <property type="entry name" value="Polyphosphate kinase N-terminal domain"/>
    <property type="match status" value="1"/>
</dbReference>
<comment type="function">
    <text evidence="8 9">Catalyzes the reversible transfer of the terminal phosphate of ATP to form a long-chain polyphosphate (polyP).</text>
</comment>
<dbReference type="InterPro" id="IPR003414">
    <property type="entry name" value="PP_kinase"/>
</dbReference>
<dbReference type="SUPFAM" id="SSF143724">
    <property type="entry name" value="PHP14-like"/>
    <property type="match status" value="1"/>
</dbReference>
<dbReference type="InterPro" id="IPR041108">
    <property type="entry name" value="PP_kinase_C_1"/>
</dbReference>
<feature type="region of interest" description="Disordered" evidence="10">
    <location>
        <begin position="686"/>
        <end position="714"/>
    </location>
</feature>
<protein>
    <recommendedName>
        <fullName evidence="8 9">Polyphosphate kinase</fullName>
        <ecNumber evidence="8 9">2.7.4.1</ecNumber>
    </recommendedName>
    <alternativeName>
        <fullName evidence="8">ATP-polyphosphate phosphotransferase</fullName>
    </alternativeName>
    <alternativeName>
        <fullName evidence="8">Polyphosphoric acid kinase</fullName>
    </alternativeName>
</protein>
<feature type="binding site" evidence="8">
    <location>
        <position position="616"/>
    </location>
    <ligand>
        <name>ATP</name>
        <dbReference type="ChEBI" id="CHEBI:30616"/>
    </ligand>
</feature>
<organism evidence="12 13">
    <name type="scientific">Drouetiella hepatica Uher 2000/2452</name>
    <dbReference type="NCBI Taxonomy" id="904376"/>
    <lineage>
        <taxon>Bacteria</taxon>
        <taxon>Bacillati</taxon>
        <taxon>Cyanobacteriota</taxon>
        <taxon>Cyanophyceae</taxon>
        <taxon>Oculatellales</taxon>
        <taxon>Oculatellaceae</taxon>
        <taxon>Drouetiella</taxon>
    </lineage>
</organism>
<sequence length="714" mass="81300">MPKVKQNSSETHLSNPQCYISRELGWLEFNRRVLHEALDPRTPLLERLKFTAIFSSNLDEFFMVRVAVLKEQVEAEVSVTSPDGRSPQDQLEAISQVLRPMVAEQHQNFEEVLRPQLVSHGVHLVDYIDVNKDQKQFLQRYFEAQIFPVLTPLAHDPSHPFPLMSNLSFNLMALVKHPETKVERYARVKVPNTLQRFITFPEELRQYKGEACLWLGVPLEQVIAHNLEALFPGMTILEYAPFRVTRDADLELEEDEADDLLIAIQQELRKRQFGGSVVRLEIQSSTTTAMREMLMEKMGISESDVYDVSGLLNLKDLMSFLAIPLPQHKDEPWTASVPPRLRALQDATEESPESIFSIIRQGDILVHHPYESFSASVEKFIAAAALDPKVLAIKMTLYRTSGDSPIVKSLITAAENAKQVAALIELKARFDEENNINWARKLEKAGVHVVYGFVELKTHTKVVLVVRQEGDRIRRYVHIGTGNYNSKTAKLYTDLGLLSCREDLGADLTDLFNYLTGFSRQRSYRKLLVAPVNLRDQMVALINREVEHCRNGKSGRIIAKMNSLVDPDIIKTLYEASNAGVKIDVIVRGICCLRPGVKDMSENIRVMSIVGRYLEHSRIFYFNNDGKEEIYIGSADWMTRNLDRRVEAVTPIEDPDLLIELKGILDTLMTDNRQAWDMQSDGSYIQRRPAEGEPERSAQKLLTEKATRSNSPTL</sequence>
<dbReference type="SUPFAM" id="SSF140356">
    <property type="entry name" value="PPK N-terminal domain-like"/>
    <property type="match status" value="1"/>
</dbReference>
<evidence type="ECO:0000259" key="11">
    <source>
        <dbReference type="PROSITE" id="PS50035"/>
    </source>
</evidence>
<evidence type="ECO:0000256" key="8">
    <source>
        <dbReference type="HAMAP-Rule" id="MF_00347"/>
    </source>
</evidence>
<feature type="binding site" evidence="8">
    <location>
        <position position="492"/>
    </location>
    <ligand>
        <name>ATP</name>
        <dbReference type="ChEBI" id="CHEBI:30616"/>
    </ligand>
</feature>
<dbReference type="InterPro" id="IPR025198">
    <property type="entry name" value="PPK_N_dom"/>
</dbReference>
<comment type="similarity">
    <text evidence="8 9">Belongs to the polyphosphate kinase 1 (PPK1) family.</text>
</comment>
<keyword evidence="3 8" id="KW-0479">Metal-binding</keyword>
<dbReference type="NCBIfam" id="NF003918">
    <property type="entry name" value="PRK05443.1-2"/>
    <property type="match status" value="1"/>
</dbReference>
<evidence type="ECO:0000256" key="6">
    <source>
        <dbReference type="ARBA" id="ARBA00022840"/>
    </source>
</evidence>
<dbReference type="AlphaFoldDB" id="A0A951QFP9"/>
<dbReference type="NCBIfam" id="TIGR03705">
    <property type="entry name" value="poly_P_kin"/>
    <property type="match status" value="1"/>
</dbReference>
<dbReference type="GO" id="GO:0008976">
    <property type="term" value="F:polyphosphate kinase activity"/>
    <property type="evidence" value="ECO:0007669"/>
    <property type="project" value="UniProtKB-UniRule"/>
</dbReference>
<feature type="binding site" evidence="8">
    <location>
        <position position="399"/>
    </location>
    <ligand>
        <name>Mg(2+)</name>
        <dbReference type="ChEBI" id="CHEBI:18420"/>
    </ligand>
</feature>
<dbReference type="PIRSF" id="PIRSF015589">
    <property type="entry name" value="PP_kinase"/>
    <property type="match status" value="1"/>
</dbReference>
<evidence type="ECO:0000256" key="10">
    <source>
        <dbReference type="SAM" id="MobiDB-lite"/>
    </source>
</evidence>
<dbReference type="SUPFAM" id="SSF56024">
    <property type="entry name" value="Phospholipase D/nuclease"/>
    <property type="match status" value="2"/>
</dbReference>
<evidence type="ECO:0000256" key="2">
    <source>
        <dbReference type="ARBA" id="ARBA00022679"/>
    </source>
</evidence>
<dbReference type="InterPro" id="IPR036830">
    <property type="entry name" value="PP_kinase_middle_dom_sf"/>
</dbReference>
<dbReference type="NCBIfam" id="NF003917">
    <property type="entry name" value="PRK05443.1-1"/>
    <property type="match status" value="1"/>
</dbReference>
<dbReference type="EMBL" id="JAHHHD010000050">
    <property type="protein sequence ID" value="MBW4661930.1"/>
    <property type="molecule type" value="Genomic_DNA"/>
</dbReference>
<gene>
    <name evidence="12" type="primary">ppk1</name>
    <name evidence="8" type="synonym">ppk</name>
    <name evidence="12" type="ORF">KME15_24970</name>
</gene>
<dbReference type="Pfam" id="PF13089">
    <property type="entry name" value="PP_kinase_N"/>
    <property type="match status" value="1"/>
</dbReference>
<dbReference type="FunFam" id="3.30.870.10:FF:000001">
    <property type="entry name" value="Polyphosphate kinase"/>
    <property type="match status" value="1"/>
</dbReference>
<dbReference type="GO" id="GO:0046872">
    <property type="term" value="F:metal ion binding"/>
    <property type="evidence" value="ECO:0007669"/>
    <property type="project" value="UniProtKB-KW"/>
</dbReference>
<evidence type="ECO:0000313" key="12">
    <source>
        <dbReference type="EMBL" id="MBW4661930.1"/>
    </source>
</evidence>
<feature type="active site" description="Phosphohistidine intermediate" evidence="8">
    <location>
        <position position="459"/>
    </location>
</feature>
<keyword evidence="4 8" id="KW-0547">Nucleotide-binding</keyword>
<evidence type="ECO:0000256" key="7">
    <source>
        <dbReference type="ARBA" id="ARBA00022842"/>
    </source>
</evidence>
<comment type="catalytic activity">
    <reaction evidence="8 9">
        <text>[phosphate](n) + ATP = [phosphate](n+1) + ADP</text>
        <dbReference type="Rhea" id="RHEA:19573"/>
        <dbReference type="Rhea" id="RHEA-COMP:9859"/>
        <dbReference type="Rhea" id="RHEA-COMP:14280"/>
        <dbReference type="ChEBI" id="CHEBI:16838"/>
        <dbReference type="ChEBI" id="CHEBI:30616"/>
        <dbReference type="ChEBI" id="CHEBI:456216"/>
        <dbReference type="EC" id="2.7.4.1"/>
    </reaction>
</comment>
<dbReference type="GO" id="GO:0005524">
    <property type="term" value="F:ATP binding"/>
    <property type="evidence" value="ECO:0007669"/>
    <property type="project" value="UniProtKB-KW"/>
</dbReference>
<dbReference type="GO" id="GO:0009358">
    <property type="term" value="C:polyphosphate kinase complex"/>
    <property type="evidence" value="ECO:0007669"/>
    <property type="project" value="InterPro"/>
</dbReference>
<feature type="binding site" evidence="8">
    <location>
        <position position="588"/>
    </location>
    <ligand>
        <name>ATP</name>
        <dbReference type="ChEBI" id="CHEBI:30616"/>
    </ligand>
</feature>
<evidence type="ECO:0000313" key="13">
    <source>
        <dbReference type="Proteomes" id="UP000757435"/>
    </source>
</evidence>
<keyword evidence="5 8" id="KW-0418">Kinase</keyword>
<dbReference type="Gene3D" id="3.30.870.10">
    <property type="entry name" value="Endonuclease Chain A"/>
    <property type="match status" value="2"/>
</dbReference>
<comment type="caution">
    <text evidence="12">The sequence shown here is derived from an EMBL/GenBank/DDBJ whole genome shotgun (WGS) entry which is preliminary data.</text>
</comment>
<name>A0A951QFP9_9CYAN</name>
<dbReference type="InterPro" id="IPR001736">
    <property type="entry name" value="PLipase_D/transphosphatidylase"/>
</dbReference>
<dbReference type="PANTHER" id="PTHR30218:SF0">
    <property type="entry name" value="POLYPHOSPHATE KINASE"/>
    <property type="match status" value="1"/>
</dbReference>
<dbReference type="GO" id="GO:0006799">
    <property type="term" value="P:polyphosphate biosynthetic process"/>
    <property type="evidence" value="ECO:0007669"/>
    <property type="project" value="UniProtKB-UniRule"/>
</dbReference>
<keyword evidence="7 8" id="KW-0460">Magnesium</keyword>
<dbReference type="CDD" id="cd09168">
    <property type="entry name" value="PLDc_PaPPK1_C2_like"/>
    <property type="match status" value="1"/>
</dbReference>
<dbReference type="EC" id="2.7.4.1" evidence="8 9"/>
<reference evidence="12" key="2">
    <citation type="journal article" date="2022" name="Microbiol. Resour. Announc.">
        <title>Metagenome Sequencing to Explore Phylogenomics of Terrestrial Cyanobacteria.</title>
        <authorList>
            <person name="Ward R.D."/>
            <person name="Stajich J.E."/>
            <person name="Johansen J.R."/>
            <person name="Huntemann M."/>
            <person name="Clum A."/>
            <person name="Foster B."/>
            <person name="Foster B."/>
            <person name="Roux S."/>
            <person name="Palaniappan K."/>
            <person name="Varghese N."/>
            <person name="Mukherjee S."/>
            <person name="Reddy T.B.K."/>
            <person name="Daum C."/>
            <person name="Copeland A."/>
            <person name="Chen I.A."/>
            <person name="Ivanova N.N."/>
            <person name="Kyrpides N.C."/>
            <person name="Shapiro N."/>
            <person name="Eloe-Fadrosh E.A."/>
            <person name="Pietrasiak N."/>
        </authorList>
    </citation>
    <scope>NUCLEOTIDE SEQUENCE</scope>
    <source>
        <strain evidence="12">UHER 2000/2452</strain>
    </source>
</reference>
<dbReference type="HAMAP" id="MF_00347">
    <property type="entry name" value="Polyphosphate_kinase"/>
    <property type="match status" value="1"/>
</dbReference>
<dbReference type="NCBIfam" id="NF003921">
    <property type="entry name" value="PRK05443.2-2"/>
    <property type="match status" value="1"/>
</dbReference>
<dbReference type="PROSITE" id="PS50035">
    <property type="entry name" value="PLD"/>
    <property type="match status" value="1"/>
</dbReference>
<comment type="cofactor">
    <cofactor evidence="8">
        <name>Mg(2+)</name>
        <dbReference type="ChEBI" id="CHEBI:18420"/>
    </cofactor>
</comment>
<evidence type="ECO:0000256" key="3">
    <source>
        <dbReference type="ARBA" id="ARBA00022723"/>
    </source>
</evidence>
<keyword evidence="2 8" id="KW-0808">Transferase</keyword>
<keyword evidence="1 8" id="KW-0597">Phosphoprotein</keyword>
<evidence type="ECO:0000256" key="1">
    <source>
        <dbReference type="ARBA" id="ARBA00022553"/>
    </source>
</evidence>